<dbReference type="Pfam" id="PF05016">
    <property type="entry name" value="ParE_toxin"/>
    <property type="match status" value="1"/>
</dbReference>
<evidence type="ECO:0000256" key="1">
    <source>
        <dbReference type="ARBA" id="ARBA00022649"/>
    </source>
</evidence>
<organism evidence="2">
    <name type="scientific">hydrothermal vent metagenome</name>
    <dbReference type="NCBI Taxonomy" id="652676"/>
    <lineage>
        <taxon>unclassified sequences</taxon>
        <taxon>metagenomes</taxon>
        <taxon>ecological metagenomes</taxon>
    </lineage>
</organism>
<dbReference type="InterPro" id="IPR035093">
    <property type="entry name" value="RelE/ParE_toxin_dom_sf"/>
</dbReference>
<evidence type="ECO:0000313" key="2">
    <source>
        <dbReference type="EMBL" id="VAW29316.1"/>
    </source>
</evidence>
<sequence length="79" mass="9246">MELEVYWTQFAQEKLEDINDYYEIKASSPVAKKLITGIIEQTINLGKNPRIGQKEKLLLNRPEEFRYLVFKNGSILKTV</sequence>
<dbReference type="EMBL" id="UOET01000349">
    <property type="protein sequence ID" value="VAW29316.1"/>
    <property type="molecule type" value="Genomic_DNA"/>
</dbReference>
<protein>
    <recommendedName>
        <fullName evidence="3">Death on curing protein, Doc toxin</fullName>
    </recommendedName>
</protein>
<evidence type="ECO:0008006" key="3">
    <source>
        <dbReference type="Google" id="ProtNLM"/>
    </source>
</evidence>
<name>A0A3B0VBF4_9ZZZZ</name>
<dbReference type="Gene3D" id="3.30.2310.20">
    <property type="entry name" value="RelE-like"/>
    <property type="match status" value="1"/>
</dbReference>
<proteinExistence type="predicted"/>
<dbReference type="InterPro" id="IPR007712">
    <property type="entry name" value="RelE/ParE_toxin"/>
</dbReference>
<gene>
    <name evidence="2" type="ORF">MNBD_BACTEROID07-529</name>
</gene>
<accession>A0A3B0VBF4</accession>
<dbReference type="AlphaFoldDB" id="A0A3B0VBF4"/>
<reference evidence="2" key="1">
    <citation type="submission" date="2018-06" db="EMBL/GenBank/DDBJ databases">
        <authorList>
            <person name="Zhirakovskaya E."/>
        </authorList>
    </citation>
    <scope>NUCLEOTIDE SEQUENCE</scope>
</reference>
<keyword evidence="1" id="KW-1277">Toxin-antitoxin system</keyword>